<dbReference type="Proteomes" id="UP000323876">
    <property type="component" value="Unassembled WGS sequence"/>
</dbReference>
<keyword evidence="5" id="KW-0067">ATP-binding</keyword>
<gene>
    <name evidence="10" type="primary">mvaD</name>
    <name evidence="10" type="ORF">F3087_11035</name>
</gene>
<dbReference type="InterPro" id="IPR041431">
    <property type="entry name" value="Mvd1_C"/>
</dbReference>
<keyword evidence="11" id="KW-1185">Reference proteome</keyword>
<keyword evidence="3" id="KW-0444">Lipid biosynthesis</keyword>
<evidence type="ECO:0000256" key="1">
    <source>
        <dbReference type="ARBA" id="ARBA00008831"/>
    </source>
</evidence>
<reference evidence="10 11" key="1">
    <citation type="submission" date="2019-09" db="EMBL/GenBank/DDBJ databases">
        <authorList>
            <person name="Wang X."/>
        </authorList>
    </citation>
    <scope>NUCLEOTIDE SEQUENCE [LARGE SCALE GENOMIC DNA]</scope>
    <source>
        <strain evidence="10 11">CICC 11023</strain>
    </source>
</reference>
<dbReference type="InterPro" id="IPR014721">
    <property type="entry name" value="Ribsml_uS5_D2-typ_fold_subgr"/>
</dbReference>
<dbReference type="InterPro" id="IPR005935">
    <property type="entry name" value="Mev_decarb"/>
</dbReference>
<evidence type="ECO:0000256" key="2">
    <source>
        <dbReference type="ARBA" id="ARBA00012296"/>
    </source>
</evidence>
<dbReference type="PANTHER" id="PTHR10977">
    <property type="entry name" value="DIPHOSPHOMEVALONATE DECARBOXYLASE"/>
    <property type="match status" value="1"/>
</dbReference>
<dbReference type="RefSeq" id="WP_150401724.1">
    <property type="nucleotide sequence ID" value="NZ_VXLC01000003.1"/>
</dbReference>
<dbReference type="FunFam" id="3.30.230.10:FF:000072">
    <property type="entry name" value="Diphosphomevalonate decarboxylase"/>
    <property type="match status" value="1"/>
</dbReference>
<dbReference type="GO" id="GO:0005829">
    <property type="term" value="C:cytosol"/>
    <property type="evidence" value="ECO:0007669"/>
    <property type="project" value="InterPro"/>
</dbReference>
<dbReference type="GO" id="GO:0019287">
    <property type="term" value="P:isopentenyl diphosphate biosynthetic process, mevalonate pathway"/>
    <property type="evidence" value="ECO:0007669"/>
    <property type="project" value="InterPro"/>
</dbReference>
<dbReference type="Pfam" id="PF22700">
    <property type="entry name" value="MVD-like_N"/>
    <property type="match status" value="1"/>
</dbReference>
<dbReference type="GO" id="GO:0005524">
    <property type="term" value="F:ATP binding"/>
    <property type="evidence" value="ECO:0007669"/>
    <property type="project" value="UniProtKB-KW"/>
</dbReference>
<dbReference type="GO" id="GO:0004163">
    <property type="term" value="F:diphosphomevalonate decarboxylase activity"/>
    <property type="evidence" value="ECO:0007669"/>
    <property type="project" value="UniProtKB-EC"/>
</dbReference>
<dbReference type="SUPFAM" id="SSF54211">
    <property type="entry name" value="Ribosomal protein S5 domain 2-like"/>
    <property type="match status" value="1"/>
</dbReference>
<evidence type="ECO:0000259" key="8">
    <source>
        <dbReference type="Pfam" id="PF18376"/>
    </source>
</evidence>
<evidence type="ECO:0000256" key="5">
    <source>
        <dbReference type="ARBA" id="ARBA00022840"/>
    </source>
</evidence>
<feature type="domain" description="Diphosphomevalonate decarboxylase-like N-terminal" evidence="9">
    <location>
        <begin position="9"/>
        <end position="164"/>
    </location>
</feature>
<evidence type="ECO:0000313" key="10">
    <source>
        <dbReference type="EMBL" id="KAA8889451.1"/>
    </source>
</evidence>
<dbReference type="InterPro" id="IPR020568">
    <property type="entry name" value="Ribosomal_Su5_D2-typ_SF"/>
</dbReference>
<evidence type="ECO:0000256" key="3">
    <source>
        <dbReference type="ARBA" id="ARBA00022516"/>
    </source>
</evidence>
<dbReference type="PANTHER" id="PTHR10977:SF3">
    <property type="entry name" value="DIPHOSPHOMEVALONATE DECARBOXYLASE"/>
    <property type="match status" value="1"/>
</dbReference>
<evidence type="ECO:0000256" key="4">
    <source>
        <dbReference type="ARBA" id="ARBA00022741"/>
    </source>
</evidence>
<keyword evidence="4" id="KW-0547">Nucleotide-binding</keyword>
<dbReference type="InterPro" id="IPR053859">
    <property type="entry name" value="MVD-like_N"/>
</dbReference>
<feature type="domain" description="Mvd1 C-terminal" evidence="8">
    <location>
        <begin position="181"/>
        <end position="308"/>
    </location>
</feature>
<sequence>MTAAATAVAYPNIALVKYWGKRDEEYRLPMTGSISLTLDLFPTTTTVTVAPGATIDAVCIDDAPPSRPATQRVQQFLGLVRALAGRREHATVQTTNSGPTAAGLASSAAGFAALAVAAAAAYELELDPIALSRLARRGSGSACRSVFGGFTCWRAGAGLGPDGDATSYAEPLPRGTMDPAMVVAIVDATPKPISSTVAMRHTVATSPCYWAWSASCLQDLIEMRKALADGELVTVGEIAERNALGMHAAMLAARPAVRFLTPASLAVLDRVAKLRVDGIAAYATIDAGPNVKVLCEAAAADVVAAGLRAVETVQSVHIGRPGPAPTLRRLR</sequence>
<accession>A0A5N0EPQ0</accession>
<dbReference type="EMBL" id="VXLC01000003">
    <property type="protein sequence ID" value="KAA8889451.1"/>
    <property type="molecule type" value="Genomic_DNA"/>
</dbReference>
<dbReference type="AlphaFoldDB" id="A0A5N0EPQ0"/>
<organism evidence="10 11">
    <name type="scientific">Nocardia colli</name>
    <dbReference type="NCBI Taxonomy" id="2545717"/>
    <lineage>
        <taxon>Bacteria</taxon>
        <taxon>Bacillati</taxon>
        <taxon>Actinomycetota</taxon>
        <taxon>Actinomycetes</taxon>
        <taxon>Mycobacteriales</taxon>
        <taxon>Nocardiaceae</taxon>
        <taxon>Nocardia</taxon>
    </lineage>
</organism>
<comment type="caution">
    <text evidence="10">The sequence shown here is derived from an EMBL/GenBank/DDBJ whole genome shotgun (WGS) entry which is preliminary data.</text>
</comment>
<dbReference type="EC" id="4.1.1.33" evidence="2"/>
<evidence type="ECO:0000259" key="9">
    <source>
        <dbReference type="Pfam" id="PF22700"/>
    </source>
</evidence>
<evidence type="ECO:0000313" key="11">
    <source>
        <dbReference type="Proteomes" id="UP000323876"/>
    </source>
</evidence>
<dbReference type="PIRSF" id="PIRSF015950">
    <property type="entry name" value="Mev_P_decrbx"/>
    <property type="match status" value="1"/>
</dbReference>
<protein>
    <recommendedName>
        <fullName evidence="2">diphosphomevalonate decarboxylase</fullName>
        <ecNumber evidence="2">4.1.1.33</ecNumber>
    </recommendedName>
</protein>
<dbReference type="Pfam" id="PF18376">
    <property type="entry name" value="MDD_C"/>
    <property type="match status" value="1"/>
</dbReference>
<dbReference type="NCBIfam" id="TIGR01240">
    <property type="entry name" value="mevDPdecarb"/>
    <property type="match status" value="1"/>
</dbReference>
<dbReference type="InterPro" id="IPR036554">
    <property type="entry name" value="GHMP_kinase_C_sf"/>
</dbReference>
<dbReference type="OrthoDB" id="5498344at2"/>
<proteinExistence type="inferred from homology"/>
<comment type="similarity">
    <text evidence="1">Belongs to the diphosphomevalonate decarboxylase family.</text>
</comment>
<dbReference type="Gene3D" id="3.30.70.890">
    <property type="entry name" value="GHMP kinase, C-terminal domain"/>
    <property type="match status" value="1"/>
</dbReference>
<name>A0A5N0EPQ0_9NOCA</name>
<evidence type="ECO:0000256" key="6">
    <source>
        <dbReference type="ARBA" id="ARBA00023098"/>
    </source>
</evidence>
<evidence type="ECO:0000256" key="7">
    <source>
        <dbReference type="ARBA" id="ARBA00023239"/>
    </source>
</evidence>
<keyword evidence="7 10" id="KW-0456">Lyase</keyword>
<dbReference type="SUPFAM" id="SSF55060">
    <property type="entry name" value="GHMP Kinase, C-terminal domain"/>
    <property type="match status" value="1"/>
</dbReference>
<dbReference type="Gene3D" id="3.30.230.10">
    <property type="match status" value="1"/>
</dbReference>
<keyword evidence="6" id="KW-0443">Lipid metabolism</keyword>
<dbReference type="InterPro" id="IPR029765">
    <property type="entry name" value="Mev_diP_decarb"/>
</dbReference>